<evidence type="ECO:0000256" key="1">
    <source>
        <dbReference type="SAM" id="MobiDB-lite"/>
    </source>
</evidence>
<name>A0A1N7K3N4_9CORY</name>
<keyword evidence="2" id="KW-0472">Membrane</keyword>
<feature type="transmembrane region" description="Helical" evidence="2">
    <location>
        <begin position="107"/>
        <end position="124"/>
    </location>
</feature>
<evidence type="ECO:0000256" key="2">
    <source>
        <dbReference type="SAM" id="Phobius"/>
    </source>
</evidence>
<feature type="transmembrane region" description="Helical" evidence="2">
    <location>
        <begin position="130"/>
        <end position="149"/>
    </location>
</feature>
<evidence type="ECO:0000313" key="5">
    <source>
        <dbReference type="Proteomes" id="UP000186292"/>
    </source>
</evidence>
<dbReference type="AlphaFoldDB" id="A0A1N7K3N4"/>
<keyword evidence="2" id="KW-0812">Transmembrane</keyword>
<proteinExistence type="predicted"/>
<reference evidence="5" key="1">
    <citation type="submission" date="2017-01" db="EMBL/GenBank/DDBJ databases">
        <authorList>
            <person name="Varghese N."/>
            <person name="Submissions S."/>
        </authorList>
    </citation>
    <scope>NUCLEOTIDE SEQUENCE [LARGE SCALE GENOMIC DNA]</scope>
    <source>
        <strain evidence="5">DSM 44531</strain>
    </source>
</reference>
<keyword evidence="5" id="KW-1185">Reference proteome</keyword>
<keyword evidence="2" id="KW-1133">Transmembrane helix</keyword>
<protein>
    <recommendedName>
        <fullName evidence="3">DUF1707 domain-containing protein</fullName>
    </recommendedName>
</protein>
<evidence type="ECO:0000313" key="4">
    <source>
        <dbReference type="EMBL" id="SIS56212.1"/>
    </source>
</evidence>
<feature type="region of interest" description="Disordered" evidence="1">
    <location>
        <begin position="65"/>
        <end position="88"/>
    </location>
</feature>
<dbReference type="Pfam" id="PF08044">
    <property type="entry name" value="DUF1707"/>
    <property type="match status" value="1"/>
</dbReference>
<feature type="domain" description="DUF1707" evidence="3">
    <location>
        <begin position="10"/>
        <end position="62"/>
    </location>
</feature>
<accession>A0A1N7K3N4</accession>
<gene>
    <name evidence="4" type="ORF">SAMN05444817_1142</name>
</gene>
<sequence>MPENFDSNQIRVGDPERSEALDRLGEHFANGYLDVNEFEERTGQAATARTQADLSALFGDLPGGQSHEAPVPATRQAGSMGAHTTAEQDADRELEEVLERKKKLDRALGILWSVTTAAFFLGLFAFDWDFFWVVFPIAGLLTWGLYEFYDIGDEEDDMLDKILEDRSKERAERLRIAYERRKELGK</sequence>
<dbReference type="EMBL" id="FTOF01000014">
    <property type="protein sequence ID" value="SIS56212.1"/>
    <property type="molecule type" value="Genomic_DNA"/>
</dbReference>
<dbReference type="OrthoDB" id="3534574at2"/>
<evidence type="ECO:0000259" key="3">
    <source>
        <dbReference type="Pfam" id="PF08044"/>
    </source>
</evidence>
<dbReference type="InterPro" id="IPR012551">
    <property type="entry name" value="DUF1707_SHOCT-like"/>
</dbReference>
<dbReference type="Proteomes" id="UP000186292">
    <property type="component" value="Unassembled WGS sequence"/>
</dbReference>
<organism evidence="4 5">
    <name type="scientific">Corynebacterium appendicis CIP 107643</name>
    <dbReference type="NCBI Taxonomy" id="1161099"/>
    <lineage>
        <taxon>Bacteria</taxon>
        <taxon>Bacillati</taxon>
        <taxon>Actinomycetota</taxon>
        <taxon>Actinomycetes</taxon>
        <taxon>Mycobacteriales</taxon>
        <taxon>Corynebacteriaceae</taxon>
        <taxon>Corynebacterium</taxon>
    </lineage>
</organism>
<dbReference type="STRING" id="1161099.SAMN05444817_1142"/>
<dbReference type="RefSeq" id="WP_076599835.1">
    <property type="nucleotide sequence ID" value="NZ_CP046976.1"/>
</dbReference>